<reference evidence="2" key="1">
    <citation type="submission" date="2021-01" db="UniProtKB">
        <authorList>
            <consortium name="EnsemblMetazoa"/>
        </authorList>
    </citation>
    <scope>IDENTIFICATION</scope>
</reference>
<dbReference type="Gene3D" id="1.20.1070.10">
    <property type="entry name" value="Rhodopsin 7-helix transmembrane proteins"/>
    <property type="match status" value="1"/>
</dbReference>
<dbReference type="SUPFAM" id="SSF81321">
    <property type="entry name" value="Family A G protein-coupled receptor-like"/>
    <property type="match status" value="1"/>
</dbReference>
<keyword evidence="1" id="KW-0472">Membrane</keyword>
<proteinExistence type="predicted"/>
<name>A0A7M5X883_9CNID</name>
<sequence>MGLNSNHTQPLVKLMKASVYPTHVLPINQNTPTMDALIFSIVASSVSFFGLVLCTVVLVIIRTGHNAKKNLIITILVTICFVENLCFIFLWGNYYMFEDPHTRRQINRLLFIVCTGLYQMFVFSLVAMTTDRFIAFFKPFKYKKLVTRSRIFKYCCVTIFITVAVRAPFFIGWSSIQLGALFKIDISS</sequence>
<evidence type="ECO:0000256" key="1">
    <source>
        <dbReference type="SAM" id="Phobius"/>
    </source>
</evidence>
<feature type="transmembrane region" description="Helical" evidence="1">
    <location>
        <begin position="36"/>
        <end position="61"/>
    </location>
</feature>
<dbReference type="CDD" id="cd00637">
    <property type="entry name" value="7tm_classA_rhodopsin-like"/>
    <property type="match status" value="1"/>
</dbReference>
<accession>A0A7M5X883</accession>
<evidence type="ECO:0000313" key="2">
    <source>
        <dbReference type="EnsemblMetazoa" id="CLYHEMP019367.1"/>
    </source>
</evidence>
<dbReference type="Proteomes" id="UP000594262">
    <property type="component" value="Unplaced"/>
</dbReference>
<dbReference type="AlphaFoldDB" id="A0A7M5X883"/>
<keyword evidence="1" id="KW-0812">Transmembrane</keyword>
<organism evidence="2 3">
    <name type="scientific">Clytia hemisphaerica</name>
    <dbReference type="NCBI Taxonomy" id="252671"/>
    <lineage>
        <taxon>Eukaryota</taxon>
        <taxon>Metazoa</taxon>
        <taxon>Cnidaria</taxon>
        <taxon>Hydrozoa</taxon>
        <taxon>Hydroidolina</taxon>
        <taxon>Leptothecata</taxon>
        <taxon>Obeliida</taxon>
        <taxon>Clytiidae</taxon>
        <taxon>Clytia</taxon>
    </lineage>
</organism>
<dbReference type="Pfam" id="PF03383">
    <property type="entry name" value="Serpentine_r_xa"/>
    <property type="match status" value="1"/>
</dbReference>
<dbReference type="InterPro" id="IPR005047">
    <property type="entry name" value="7TM_GPCR_serpentine_rcpt_Srxa"/>
</dbReference>
<keyword evidence="3" id="KW-1185">Reference proteome</keyword>
<keyword evidence="1" id="KW-1133">Transmembrane helix</keyword>
<feature type="transmembrane region" description="Helical" evidence="1">
    <location>
        <begin position="151"/>
        <end position="173"/>
    </location>
</feature>
<feature type="transmembrane region" description="Helical" evidence="1">
    <location>
        <begin position="109"/>
        <end position="130"/>
    </location>
</feature>
<evidence type="ECO:0000313" key="3">
    <source>
        <dbReference type="Proteomes" id="UP000594262"/>
    </source>
</evidence>
<feature type="transmembrane region" description="Helical" evidence="1">
    <location>
        <begin position="73"/>
        <end position="97"/>
    </location>
</feature>
<evidence type="ECO:0008006" key="4">
    <source>
        <dbReference type="Google" id="ProtNLM"/>
    </source>
</evidence>
<protein>
    <recommendedName>
        <fullName evidence="4">Seven transmembrane protein</fullName>
    </recommendedName>
</protein>
<dbReference type="EnsemblMetazoa" id="CLYHEMT019367.1">
    <property type="protein sequence ID" value="CLYHEMP019367.1"/>
    <property type="gene ID" value="CLYHEMG019367"/>
</dbReference>